<reference evidence="3" key="1">
    <citation type="submission" date="2016-10" db="EMBL/GenBank/DDBJ databases">
        <authorList>
            <person name="Varghese N."/>
            <person name="Submissions S."/>
        </authorList>
    </citation>
    <scope>NUCLEOTIDE SEQUENCE [LARGE SCALE GENOMIC DNA]</scope>
    <source>
        <strain evidence="3">ATCC 25963</strain>
    </source>
</reference>
<organism evidence="2 3">
    <name type="scientific">Nannocystis exedens</name>
    <dbReference type="NCBI Taxonomy" id="54"/>
    <lineage>
        <taxon>Bacteria</taxon>
        <taxon>Pseudomonadati</taxon>
        <taxon>Myxococcota</taxon>
        <taxon>Polyangia</taxon>
        <taxon>Nannocystales</taxon>
        <taxon>Nannocystaceae</taxon>
        <taxon>Nannocystis</taxon>
    </lineage>
</organism>
<name>A0A1I2H8D8_9BACT</name>
<dbReference type="OrthoDB" id="9806579at2"/>
<dbReference type="GO" id="GO:0000162">
    <property type="term" value="P:L-tryptophan biosynthetic process"/>
    <property type="evidence" value="ECO:0007669"/>
    <property type="project" value="TreeGrafter"/>
</dbReference>
<gene>
    <name evidence="2" type="ORF">SAMN02745121_07772</name>
</gene>
<dbReference type="Proteomes" id="UP000199400">
    <property type="component" value="Unassembled WGS sequence"/>
</dbReference>
<feature type="domain" description="Chorismate-utilising enzyme C-terminal" evidence="1">
    <location>
        <begin position="141"/>
        <end position="414"/>
    </location>
</feature>
<dbReference type="InterPro" id="IPR019999">
    <property type="entry name" value="Anth_synth_I-like"/>
</dbReference>
<dbReference type="InterPro" id="IPR005801">
    <property type="entry name" value="ADC_synthase"/>
</dbReference>
<accession>A0A1I2H8D8</accession>
<evidence type="ECO:0000313" key="2">
    <source>
        <dbReference type="EMBL" id="SFF25699.1"/>
    </source>
</evidence>
<protein>
    <submittedName>
        <fullName evidence="2">Para-aminobenzoate synthetase component 1</fullName>
    </submittedName>
</protein>
<evidence type="ECO:0000259" key="1">
    <source>
        <dbReference type="Pfam" id="PF00425"/>
    </source>
</evidence>
<keyword evidence="3" id="KW-1185">Reference proteome</keyword>
<dbReference type="PANTHER" id="PTHR11236:SF9">
    <property type="entry name" value="ANTHRANILATE SYNTHASE COMPONENT 1"/>
    <property type="match status" value="1"/>
</dbReference>
<dbReference type="AlphaFoldDB" id="A0A1I2H8D8"/>
<dbReference type="Gene3D" id="3.60.120.10">
    <property type="entry name" value="Anthranilate synthase"/>
    <property type="match status" value="1"/>
</dbReference>
<sequence>MSRARQIAALAASEPGGALAWLDGGAGRGFVALEPDLEVVADDLSALPTIEALWRAEPALPWFGWLTYEVGTAALLGRPPTAASLPGLVLRRYRAALELGAGERIHGDPRAGAELVGRLGASQWPSGQGWPLGPVEALVAAEDYRARVRRAQEFIAAGETYQINLTQPFVAGWSPEWASRPLAARAAAVYAAVQAATPASMGALLAVEAGRPCGRWVISNSPETLVAIELGAGEDGGDLARSWPIKGTRPRGADPEQDRAAQEELKQSIKDLAEHVMIVDLVRNDLGRIAHPGSVRAPARPELVTLPTVHHLVSEVRCTLRRGWTLAEVVAAVFPGGSVTGAPKRRTVEHIERLEQRARGIYCGAIVALLPDGLRCSIPIRTGVADAAGLWLQSGGGIVIDSDPEAERRECWAKVRAFERE</sequence>
<dbReference type="RefSeq" id="WP_096333419.1">
    <property type="nucleotide sequence ID" value="NZ_FOMX01000039.1"/>
</dbReference>
<dbReference type="PANTHER" id="PTHR11236">
    <property type="entry name" value="AMINOBENZOATE/ANTHRANILATE SYNTHASE"/>
    <property type="match status" value="1"/>
</dbReference>
<dbReference type="PRINTS" id="PR00095">
    <property type="entry name" value="ANTSNTHASEI"/>
</dbReference>
<dbReference type="SUPFAM" id="SSF56322">
    <property type="entry name" value="ADC synthase"/>
    <property type="match status" value="1"/>
</dbReference>
<dbReference type="STRING" id="54.SAMN02745121_07772"/>
<proteinExistence type="predicted"/>
<evidence type="ECO:0000313" key="3">
    <source>
        <dbReference type="Proteomes" id="UP000199400"/>
    </source>
</evidence>
<dbReference type="Pfam" id="PF00425">
    <property type="entry name" value="Chorismate_bind"/>
    <property type="match status" value="1"/>
</dbReference>
<dbReference type="InterPro" id="IPR015890">
    <property type="entry name" value="Chorismate_C"/>
</dbReference>
<dbReference type="EMBL" id="FOMX01000039">
    <property type="protein sequence ID" value="SFF25699.1"/>
    <property type="molecule type" value="Genomic_DNA"/>
</dbReference>